<protein>
    <submittedName>
        <fullName evidence="2">Uncharacterized protein</fullName>
    </submittedName>
</protein>
<dbReference type="AlphaFoldDB" id="A0A9W6DER0"/>
<evidence type="ECO:0000313" key="3">
    <source>
        <dbReference type="Proteomes" id="UP001144256"/>
    </source>
</evidence>
<comment type="caution">
    <text evidence="2">The sequence shown here is derived from an EMBL/GenBank/DDBJ whole genome shotgun (WGS) entry which is preliminary data.</text>
</comment>
<name>A0A9W6DER0_9FIRM</name>
<organism evidence="2 3">
    <name type="scientific">Vallitalea longa</name>
    <dbReference type="NCBI Taxonomy" id="2936439"/>
    <lineage>
        <taxon>Bacteria</taxon>
        <taxon>Bacillati</taxon>
        <taxon>Bacillota</taxon>
        <taxon>Clostridia</taxon>
        <taxon>Lachnospirales</taxon>
        <taxon>Vallitaleaceae</taxon>
        <taxon>Vallitalea</taxon>
    </lineage>
</organism>
<reference evidence="2" key="1">
    <citation type="submission" date="2022-06" db="EMBL/GenBank/DDBJ databases">
        <title>Vallitalea longa sp. nov., an anaerobic bacterium isolated from marine sediment.</title>
        <authorList>
            <person name="Hirano S."/>
            <person name="Terahara T."/>
            <person name="Mori K."/>
            <person name="Hamada M."/>
            <person name="Matsumoto R."/>
            <person name="Kobayashi T."/>
        </authorList>
    </citation>
    <scope>NUCLEOTIDE SEQUENCE</scope>
    <source>
        <strain evidence="2">SH18-1</strain>
    </source>
</reference>
<dbReference type="EMBL" id="BRLB01000001">
    <property type="protein sequence ID" value="GKX27844.1"/>
    <property type="molecule type" value="Genomic_DNA"/>
</dbReference>
<sequence length="469" mass="53273">MATVNDLRTAELERLLRYKRSWENAKNNKDDKDATRWHDTANALRKSRDIEGDNYSADQLEEMLNSRKNPQPKVKVSRSSSRRSSHHSNYSDYDPYEEIKKLQELQKKKAIAALEKAKDNSLSSLTQEERTIKPKYYNARNDLSTQSKMGAKNFKEYYAQNGLNKSGENSQARIANEVALLEGVGNLKEAENDAFSDIERRRTGINNAYESDVAGAKAGAQASTLQALINQYNADRAYNLQKEAQLFNKENADRTYNLQRDSQSFSQGVSEAGLTGYYNGQQTMQGQMNQANIDAQTINNEINKLKLDNLPYELKGQLELLQQQIDSGKISNDKALYEYDQLINPDSDYNKMKDVEYKSKLADIAYKNKLTSNVGADNRTADQKILDKLKIKQYEKALNNELEVPVTSKDITGYTNYINKYCVIKEDGEVTGIDSNKLEEYLKQLRDNGVPDDYIIAIANQYGLPVGSR</sequence>
<dbReference type="RefSeq" id="WP_281811554.1">
    <property type="nucleotide sequence ID" value="NZ_BRLB01000001.1"/>
</dbReference>
<gene>
    <name evidence="2" type="ORF">SH1V18_03240</name>
</gene>
<accession>A0A9W6DER0</accession>
<dbReference type="Proteomes" id="UP001144256">
    <property type="component" value="Unassembled WGS sequence"/>
</dbReference>
<evidence type="ECO:0000256" key="1">
    <source>
        <dbReference type="SAM" id="MobiDB-lite"/>
    </source>
</evidence>
<proteinExistence type="predicted"/>
<evidence type="ECO:0000313" key="2">
    <source>
        <dbReference type="EMBL" id="GKX27844.1"/>
    </source>
</evidence>
<keyword evidence="3" id="KW-1185">Reference proteome</keyword>
<feature type="region of interest" description="Disordered" evidence="1">
    <location>
        <begin position="63"/>
        <end position="95"/>
    </location>
</feature>